<proteinExistence type="inferred from homology"/>
<comment type="subcellular location">
    <subcellularLocation>
        <location evidence="1">Membrane</location>
        <topology evidence="1">Multi-pass membrane protein</topology>
    </subcellularLocation>
</comment>
<dbReference type="GO" id="GO:0005272">
    <property type="term" value="F:sodium channel activity"/>
    <property type="evidence" value="ECO:0007669"/>
    <property type="project" value="UniProtKB-KW"/>
</dbReference>
<evidence type="ECO:0000256" key="12">
    <source>
        <dbReference type="RuleBase" id="RU000679"/>
    </source>
</evidence>
<keyword evidence="4 12" id="KW-0894">Sodium channel</keyword>
<dbReference type="GO" id="GO:0016020">
    <property type="term" value="C:membrane"/>
    <property type="evidence" value="ECO:0007669"/>
    <property type="project" value="UniProtKB-SubCell"/>
</dbReference>
<evidence type="ECO:0000256" key="10">
    <source>
        <dbReference type="ARBA" id="ARBA00023201"/>
    </source>
</evidence>
<evidence type="ECO:0000256" key="1">
    <source>
        <dbReference type="ARBA" id="ARBA00004141"/>
    </source>
</evidence>
<protein>
    <submittedName>
        <fullName evidence="13">Uncharacterized protein</fullName>
    </submittedName>
</protein>
<evidence type="ECO:0000256" key="11">
    <source>
        <dbReference type="ARBA" id="ARBA00023303"/>
    </source>
</evidence>
<evidence type="ECO:0000313" key="13">
    <source>
        <dbReference type="EMBL" id="GBN71499.1"/>
    </source>
</evidence>
<evidence type="ECO:0000256" key="6">
    <source>
        <dbReference type="ARBA" id="ARBA00022989"/>
    </source>
</evidence>
<reference evidence="13 14" key="1">
    <citation type="journal article" date="2019" name="Sci. Rep.">
        <title>Orb-weaving spider Araneus ventricosus genome elucidates the spidroin gene catalogue.</title>
        <authorList>
            <person name="Kono N."/>
            <person name="Nakamura H."/>
            <person name="Ohtoshi R."/>
            <person name="Moran D.A.P."/>
            <person name="Shinohara A."/>
            <person name="Yoshida Y."/>
            <person name="Fujiwara M."/>
            <person name="Mori M."/>
            <person name="Tomita M."/>
            <person name="Arakawa K."/>
        </authorList>
    </citation>
    <scope>NUCLEOTIDE SEQUENCE [LARGE SCALE GENOMIC DNA]</scope>
</reference>
<keyword evidence="10 12" id="KW-0739">Sodium transport</keyword>
<keyword evidence="9" id="KW-0472">Membrane</keyword>
<keyword evidence="11 12" id="KW-0407">Ion channel</keyword>
<keyword evidence="6" id="KW-1133">Transmembrane helix</keyword>
<keyword evidence="14" id="KW-1185">Reference proteome</keyword>
<evidence type="ECO:0000256" key="9">
    <source>
        <dbReference type="ARBA" id="ARBA00023136"/>
    </source>
</evidence>
<gene>
    <name evidence="13" type="ORF">AVEN_33695_1</name>
</gene>
<keyword evidence="8 12" id="KW-0406">Ion transport</keyword>
<evidence type="ECO:0000256" key="4">
    <source>
        <dbReference type="ARBA" id="ARBA00022461"/>
    </source>
</evidence>
<dbReference type="AlphaFoldDB" id="A0A4Y2R8B3"/>
<evidence type="ECO:0000256" key="3">
    <source>
        <dbReference type="ARBA" id="ARBA00022448"/>
    </source>
</evidence>
<keyword evidence="7" id="KW-0915">Sodium</keyword>
<evidence type="ECO:0000313" key="14">
    <source>
        <dbReference type="Proteomes" id="UP000499080"/>
    </source>
</evidence>
<keyword evidence="3 12" id="KW-0813">Transport</keyword>
<name>A0A4Y2R8B3_ARAVE</name>
<dbReference type="EMBL" id="BGPR01016015">
    <property type="protein sequence ID" value="GBN71499.1"/>
    <property type="molecule type" value="Genomic_DNA"/>
</dbReference>
<evidence type="ECO:0000256" key="7">
    <source>
        <dbReference type="ARBA" id="ARBA00023053"/>
    </source>
</evidence>
<organism evidence="13 14">
    <name type="scientific">Araneus ventricosus</name>
    <name type="common">Orbweaver spider</name>
    <name type="synonym">Epeira ventricosa</name>
    <dbReference type="NCBI Taxonomy" id="182803"/>
    <lineage>
        <taxon>Eukaryota</taxon>
        <taxon>Metazoa</taxon>
        <taxon>Ecdysozoa</taxon>
        <taxon>Arthropoda</taxon>
        <taxon>Chelicerata</taxon>
        <taxon>Arachnida</taxon>
        <taxon>Araneae</taxon>
        <taxon>Araneomorphae</taxon>
        <taxon>Entelegynae</taxon>
        <taxon>Araneoidea</taxon>
        <taxon>Araneidae</taxon>
        <taxon>Araneus</taxon>
    </lineage>
</organism>
<accession>A0A4Y2R8B3</accession>
<sequence>MKIPVVDSKGDPNCCYTIDSFVGKPNTEEDLYPNTFTIELDISTQVEEYVMSSVPVMIQVKVHDRRAMVNPFSDGYSLKGGMQYNAYVSMQTQELLPSPYDTHCLDYLEIWKRNNGTGPLSHKMCVEYCQLNKLLEMGKCIDRNVDYPHEFQLRTKNNPSQKFDSFDYSLSSPQTCQRENVLGARSAAIHCPRQLIANNRTHHFESHLLRSMTLPEIIQPFGSKTITTFTHQIAKNA</sequence>
<dbReference type="OrthoDB" id="6425182at2759"/>
<comment type="caution">
    <text evidence="13">The sequence shown here is derived from an EMBL/GenBank/DDBJ whole genome shotgun (WGS) entry which is preliminary data.</text>
</comment>
<evidence type="ECO:0000256" key="2">
    <source>
        <dbReference type="ARBA" id="ARBA00007193"/>
    </source>
</evidence>
<comment type="similarity">
    <text evidence="2 12">Belongs to the amiloride-sensitive sodium channel (TC 1.A.6) family.</text>
</comment>
<keyword evidence="5 12" id="KW-0812">Transmembrane</keyword>
<evidence type="ECO:0000256" key="5">
    <source>
        <dbReference type="ARBA" id="ARBA00022692"/>
    </source>
</evidence>
<dbReference type="InterPro" id="IPR001873">
    <property type="entry name" value="ENaC"/>
</dbReference>
<evidence type="ECO:0000256" key="8">
    <source>
        <dbReference type="ARBA" id="ARBA00023065"/>
    </source>
</evidence>
<dbReference type="Pfam" id="PF00858">
    <property type="entry name" value="ASC"/>
    <property type="match status" value="1"/>
</dbReference>
<dbReference type="Proteomes" id="UP000499080">
    <property type="component" value="Unassembled WGS sequence"/>
</dbReference>